<dbReference type="GO" id="GO:0006412">
    <property type="term" value="P:translation"/>
    <property type="evidence" value="ECO:0007669"/>
    <property type="project" value="InterPro"/>
</dbReference>
<dbReference type="GO" id="GO:0003735">
    <property type="term" value="F:structural constituent of ribosome"/>
    <property type="evidence" value="ECO:0007669"/>
    <property type="project" value="InterPro"/>
</dbReference>
<proteinExistence type="predicted"/>
<dbReference type="Proteomes" id="UP000092445">
    <property type="component" value="Unassembled WGS sequence"/>
</dbReference>
<name>A0A1A9Z776_GLOPL</name>
<evidence type="ECO:0000313" key="1">
    <source>
        <dbReference type="EnsemblMetazoa" id="GPAI006016-PA"/>
    </source>
</evidence>
<dbReference type="EnsemblMetazoa" id="GPAI006016-RA">
    <property type="protein sequence ID" value="GPAI006016-PA"/>
    <property type="gene ID" value="GPAI006016"/>
</dbReference>
<dbReference type="VEuPathDB" id="VectorBase:GPAI006016"/>
<reference evidence="2" key="1">
    <citation type="submission" date="2014-03" db="EMBL/GenBank/DDBJ databases">
        <authorList>
            <person name="Aksoy S."/>
            <person name="Warren W."/>
            <person name="Wilson R.K."/>
        </authorList>
    </citation>
    <scope>NUCLEOTIDE SEQUENCE [LARGE SCALE GENOMIC DNA]</scope>
    <source>
        <strain evidence="2">IAEA</strain>
    </source>
</reference>
<keyword evidence="2" id="KW-1185">Reference proteome</keyword>
<reference evidence="1" key="2">
    <citation type="submission" date="2020-05" db="UniProtKB">
        <authorList>
            <consortium name="EnsemblMetazoa"/>
        </authorList>
    </citation>
    <scope>IDENTIFICATION</scope>
    <source>
        <strain evidence="1">IAEA</strain>
    </source>
</reference>
<accession>A0A1A9Z776</accession>
<dbReference type="AlphaFoldDB" id="A0A1A9Z776"/>
<dbReference type="InterPro" id="IPR035987">
    <property type="entry name" value="Ribosomal_uS8_sf"/>
</dbReference>
<dbReference type="SUPFAM" id="SSF56047">
    <property type="entry name" value="Ribosomal protein S8"/>
    <property type="match status" value="1"/>
</dbReference>
<organism evidence="1 2">
    <name type="scientific">Glossina pallidipes</name>
    <name type="common">Tsetse fly</name>
    <dbReference type="NCBI Taxonomy" id="7398"/>
    <lineage>
        <taxon>Eukaryota</taxon>
        <taxon>Metazoa</taxon>
        <taxon>Ecdysozoa</taxon>
        <taxon>Arthropoda</taxon>
        <taxon>Hexapoda</taxon>
        <taxon>Insecta</taxon>
        <taxon>Pterygota</taxon>
        <taxon>Neoptera</taxon>
        <taxon>Endopterygota</taxon>
        <taxon>Diptera</taxon>
        <taxon>Brachycera</taxon>
        <taxon>Muscomorpha</taxon>
        <taxon>Hippoboscoidea</taxon>
        <taxon>Glossinidae</taxon>
        <taxon>Glossina</taxon>
    </lineage>
</organism>
<dbReference type="GO" id="GO:0005840">
    <property type="term" value="C:ribosome"/>
    <property type="evidence" value="ECO:0007669"/>
    <property type="project" value="InterPro"/>
</dbReference>
<sequence>MANVFLMSISMALKLNKSRCIIMHKKNILFIPLRIFASGVVKHYFIDEAGYRQATEIKMFKWWSDGNNQVFKKHNGELDMNSGLERALLHTQKKLMERSRVRALRLGRDKSSLINIFMN</sequence>
<protein>
    <submittedName>
        <fullName evidence="1">Uncharacterized protein</fullName>
    </submittedName>
</protein>
<evidence type="ECO:0000313" key="2">
    <source>
        <dbReference type="Proteomes" id="UP000092445"/>
    </source>
</evidence>